<sequence length="335" mass="35819">MKKILFVFVILSVIAASIPLFASAADFERDLSFGISNDPDVTRLQEFLASQGVYSGPVTGNFFTLTREGVKRFQARENISPVLGYFGPKTRARANAMLAETPSEVSAQKISELEAVIKALEAVNGTNPNPVFGALIGKYQSELASLKGLLVVPVPPPADVLVLHPDVPPVATSTPAPAESPKKELKVSGGQDTLFPIAAVNPTKIGGIEIQNNTDEGILFSQIVLKITDQMNSPLNRGREVIFIIRDGSTVNDSVISSTKFTFNSTVPQPGSPHVSLPSLPYSVALGSGKKAIISLWVDNFDFVISGTLAIELENFLATSVVSPTGGFRFLLHRD</sequence>
<protein>
    <recommendedName>
        <fullName evidence="2">Peptidoglycan binding-like domain-containing protein</fullName>
    </recommendedName>
</protein>
<dbReference type="SUPFAM" id="SSF47090">
    <property type="entry name" value="PGBD-like"/>
    <property type="match status" value="1"/>
</dbReference>
<dbReference type="InterPro" id="IPR002477">
    <property type="entry name" value="Peptidoglycan-bd-like"/>
</dbReference>
<evidence type="ECO:0000313" key="4">
    <source>
        <dbReference type="Proteomes" id="UP000178574"/>
    </source>
</evidence>
<dbReference type="AlphaFoldDB" id="A0A1G2KC41"/>
<dbReference type="EMBL" id="MHQD01000001">
    <property type="protein sequence ID" value="OGZ97016.1"/>
    <property type="molecule type" value="Genomic_DNA"/>
</dbReference>
<name>A0A1G2KC41_9BACT</name>
<evidence type="ECO:0000313" key="3">
    <source>
        <dbReference type="EMBL" id="OGZ97016.1"/>
    </source>
</evidence>
<dbReference type="InterPro" id="IPR036366">
    <property type="entry name" value="PGBDSf"/>
</dbReference>
<reference evidence="3 4" key="1">
    <citation type="journal article" date="2016" name="Nat. Commun.">
        <title>Thousands of microbial genomes shed light on interconnected biogeochemical processes in an aquifer system.</title>
        <authorList>
            <person name="Anantharaman K."/>
            <person name="Brown C.T."/>
            <person name="Hug L.A."/>
            <person name="Sharon I."/>
            <person name="Castelle C.J."/>
            <person name="Probst A.J."/>
            <person name="Thomas B.C."/>
            <person name="Singh A."/>
            <person name="Wilkins M.J."/>
            <person name="Karaoz U."/>
            <person name="Brodie E.L."/>
            <person name="Williams K.H."/>
            <person name="Hubbard S.S."/>
            <person name="Banfield J.F."/>
        </authorList>
    </citation>
    <scope>NUCLEOTIDE SEQUENCE [LARGE SCALE GENOMIC DNA]</scope>
</reference>
<accession>A0A1G2KC41</accession>
<keyword evidence="1" id="KW-0732">Signal</keyword>
<evidence type="ECO:0000259" key="2">
    <source>
        <dbReference type="Pfam" id="PF01471"/>
    </source>
</evidence>
<organism evidence="3 4">
    <name type="scientific">Candidatus Sungbacteria bacterium RIFCSPHIGHO2_01_FULL_50_25</name>
    <dbReference type="NCBI Taxonomy" id="1802265"/>
    <lineage>
        <taxon>Bacteria</taxon>
        <taxon>Candidatus Sungiibacteriota</taxon>
    </lineage>
</organism>
<feature type="domain" description="Peptidoglycan binding-like" evidence="2">
    <location>
        <begin position="38"/>
        <end position="92"/>
    </location>
</feature>
<gene>
    <name evidence="3" type="ORF">A2847_02770</name>
</gene>
<proteinExistence type="predicted"/>
<dbReference type="Proteomes" id="UP000178574">
    <property type="component" value="Unassembled WGS sequence"/>
</dbReference>
<dbReference type="Gene3D" id="1.10.101.10">
    <property type="entry name" value="PGBD-like superfamily/PGBD"/>
    <property type="match status" value="1"/>
</dbReference>
<dbReference type="InterPro" id="IPR036365">
    <property type="entry name" value="PGBD-like_sf"/>
</dbReference>
<feature type="chain" id="PRO_5009583392" description="Peptidoglycan binding-like domain-containing protein" evidence="1">
    <location>
        <begin position="25"/>
        <end position="335"/>
    </location>
</feature>
<dbReference type="Pfam" id="PF01471">
    <property type="entry name" value="PG_binding_1"/>
    <property type="match status" value="1"/>
</dbReference>
<feature type="signal peptide" evidence="1">
    <location>
        <begin position="1"/>
        <end position="24"/>
    </location>
</feature>
<evidence type="ECO:0000256" key="1">
    <source>
        <dbReference type="SAM" id="SignalP"/>
    </source>
</evidence>
<comment type="caution">
    <text evidence="3">The sequence shown here is derived from an EMBL/GenBank/DDBJ whole genome shotgun (WGS) entry which is preliminary data.</text>
</comment>